<dbReference type="EMBL" id="CM018044">
    <property type="protein sequence ID" value="KAA8529279.1"/>
    <property type="molecule type" value="Genomic_DNA"/>
</dbReference>
<keyword evidence="2" id="KW-1185">Reference proteome</keyword>
<dbReference type="Proteomes" id="UP000325577">
    <property type="component" value="Linkage Group LG20"/>
</dbReference>
<gene>
    <name evidence="1" type="ORF">F0562_033922</name>
</gene>
<sequence length="196" mass="22155">MYNLDEVMSCMPRVEKLYMNNFTLKVLAAGGVPKRLATTPNLLKILGLIFINFHDVDQISCAFCLIRSSLNLEKLVIWAPTSAVAAMDPVLNFMEKHDCADDTLNKLREVKMQGVRGWKAELEFIKYILACSPKLELLNIVRCKDIDANAESRMSRELMRYPRASPKAEPPFISLISVEGASCFSHCRTAQLNQQK</sequence>
<evidence type="ECO:0000313" key="1">
    <source>
        <dbReference type="EMBL" id="KAA8529279.1"/>
    </source>
</evidence>
<dbReference type="AlphaFoldDB" id="A0A5J5AGD5"/>
<evidence type="ECO:0008006" key="3">
    <source>
        <dbReference type="Google" id="ProtNLM"/>
    </source>
</evidence>
<dbReference type="OrthoDB" id="1703979at2759"/>
<proteinExistence type="predicted"/>
<accession>A0A5J5AGD5</accession>
<reference evidence="1 2" key="1">
    <citation type="submission" date="2019-09" db="EMBL/GenBank/DDBJ databases">
        <title>A chromosome-level genome assembly of the Chinese tupelo Nyssa sinensis.</title>
        <authorList>
            <person name="Yang X."/>
            <person name="Kang M."/>
            <person name="Yang Y."/>
            <person name="Xiong H."/>
            <person name="Wang M."/>
            <person name="Zhang Z."/>
            <person name="Wang Z."/>
            <person name="Wu H."/>
            <person name="Ma T."/>
            <person name="Liu J."/>
            <person name="Xi Z."/>
        </authorList>
    </citation>
    <scope>NUCLEOTIDE SEQUENCE [LARGE SCALE GENOMIC DNA]</scope>
    <source>
        <strain evidence="1">J267</strain>
        <tissue evidence="1">Leaf</tissue>
    </source>
</reference>
<name>A0A5J5AGD5_9ASTE</name>
<organism evidence="1 2">
    <name type="scientific">Nyssa sinensis</name>
    <dbReference type="NCBI Taxonomy" id="561372"/>
    <lineage>
        <taxon>Eukaryota</taxon>
        <taxon>Viridiplantae</taxon>
        <taxon>Streptophyta</taxon>
        <taxon>Embryophyta</taxon>
        <taxon>Tracheophyta</taxon>
        <taxon>Spermatophyta</taxon>
        <taxon>Magnoliopsida</taxon>
        <taxon>eudicotyledons</taxon>
        <taxon>Gunneridae</taxon>
        <taxon>Pentapetalae</taxon>
        <taxon>asterids</taxon>
        <taxon>Cornales</taxon>
        <taxon>Nyssaceae</taxon>
        <taxon>Nyssa</taxon>
    </lineage>
</organism>
<evidence type="ECO:0000313" key="2">
    <source>
        <dbReference type="Proteomes" id="UP000325577"/>
    </source>
</evidence>
<protein>
    <recommendedName>
        <fullName evidence="3">FBD domain-containing protein</fullName>
    </recommendedName>
</protein>